<protein>
    <recommendedName>
        <fullName evidence="8">RING-type domain-containing protein</fullName>
    </recommendedName>
</protein>
<keyword evidence="6" id="KW-0833">Ubl conjugation pathway</keyword>
<accession>A0A6A5W200</accession>
<evidence type="ECO:0000259" key="8">
    <source>
        <dbReference type="PROSITE" id="PS51873"/>
    </source>
</evidence>
<keyword evidence="2" id="KW-0808">Transferase</keyword>
<dbReference type="InterPro" id="IPR044066">
    <property type="entry name" value="TRIAD_supradom"/>
</dbReference>
<evidence type="ECO:0000256" key="1">
    <source>
        <dbReference type="ARBA" id="ARBA00004906"/>
    </source>
</evidence>
<dbReference type="InterPro" id="IPR002867">
    <property type="entry name" value="IBR_dom"/>
</dbReference>
<keyword evidence="10" id="KW-1185">Reference proteome</keyword>
<evidence type="ECO:0000256" key="4">
    <source>
        <dbReference type="ARBA" id="ARBA00022737"/>
    </source>
</evidence>
<dbReference type="PANTHER" id="PTHR22770:SF13">
    <property type="entry name" value="RING-TYPE DOMAIN-CONTAINING PROTEIN"/>
    <property type="match status" value="1"/>
</dbReference>
<dbReference type="AlphaFoldDB" id="A0A6A5W200"/>
<dbReference type="SMART" id="SM00647">
    <property type="entry name" value="IBR"/>
    <property type="match status" value="2"/>
</dbReference>
<sequence length="288" mass="32748">MQDEEYNIHAASQAPNPDDEFLFALEQEALWQEEVVANPQIDEDYALALQMRTDIQLEEIAPATRDCVVCGETIPIPELPALMACIHPPQTCAECFSGWIASELESKGWRDIKCPEANCKETIQHIEVQLIAKPEVFQRYDQLSTREAINDDPDWKWCLRPRCPSGQIHPNGDAEPIITCNECGFRMCAKHNREWHVGETCQEYDYRVSGQKDRDQAAQEAASQAAVNQLSRKCPGKKCAYSIEKNDGCDHMTCSKCKYEFCWLCSADYNKIRRVGNKAHNAGCKYYA</sequence>
<keyword evidence="3" id="KW-0479">Metal-binding</keyword>
<evidence type="ECO:0000313" key="9">
    <source>
        <dbReference type="EMBL" id="KAF1995018.1"/>
    </source>
</evidence>
<reference evidence="9" key="1">
    <citation type="journal article" date="2020" name="Stud. Mycol.">
        <title>101 Dothideomycetes genomes: a test case for predicting lifestyles and emergence of pathogens.</title>
        <authorList>
            <person name="Haridas S."/>
            <person name="Albert R."/>
            <person name="Binder M."/>
            <person name="Bloem J."/>
            <person name="Labutti K."/>
            <person name="Salamov A."/>
            <person name="Andreopoulos B."/>
            <person name="Baker S."/>
            <person name="Barry K."/>
            <person name="Bills G."/>
            <person name="Bluhm B."/>
            <person name="Cannon C."/>
            <person name="Castanera R."/>
            <person name="Culley D."/>
            <person name="Daum C."/>
            <person name="Ezra D."/>
            <person name="Gonzalez J."/>
            <person name="Henrissat B."/>
            <person name="Kuo A."/>
            <person name="Liang C."/>
            <person name="Lipzen A."/>
            <person name="Lutzoni F."/>
            <person name="Magnuson J."/>
            <person name="Mondo S."/>
            <person name="Nolan M."/>
            <person name="Ohm R."/>
            <person name="Pangilinan J."/>
            <person name="Park H.-J."/>
            <person name="Ramirez L."/>
            <person name="Alfaro M."/>
            <person name="Sun H."/>
            <person name="Tritt A."/>
            <person name="Yoshinaga Y."/>
            <person name="Zwiers L.-H."/>
            <person name="Turgeon B."/>
            <person name="Goodwin S."/>
            <person name="Spatafora J."/>
            <person name="Crous P."/>
            <person name="Grigoriev I."/>
        </authorList>
    </citation>
    <scope>NUCLEOTIDE SEQUENCE</scope>
    <source>
        <strain evidence="9">CBS 123094</strain>
    </source>
</reference>
<evidence type="ECO:0000256" key="2">
    <source>
        <dbReference type="ARBA" id="ARBA00022679"/>
    </source>
</evidence>
<keyword evidence="5" id="KW-0863">Zinc-finger</keyword>
<dbReference type="GO" id="GO:0043161">
    <property type="term" value="P:proteasome-mediated ubiquitin-dependent protein catabolic process"/>
    <property type="evidence" value="ECO:0007669"/>
    <property type="project" value="TreeGrafter"/>
</dbReference>
<dbReference type="PROSITE" id="PS51873">
    <property type="entry name" value="TRIAD"/>
    <property type="match status" value="1"/>
</dbReference>
<evidence type="ECO:0000313" key="10">
    <source>
        <dbReference type="Proteomes" id="UP000799779"/>
    </source>
</evidence>
<evidence type="ECO:0000256" key="6">
    <source>
        <dbReference type="ARBA" id="ARBA00022786"/>
    </source>
</evidence>
<dbReference type="InterPro" id="IPR051628">
    <property type="entry name" value="LUBAC_E3_Ligases"/>
</dbReference>
<evidence type="ECO:0000256" key="7">
    <source>
        <dbReference type="ARBA" id="ARBA00022833"/>
    </source>
</evidence>
<dbReference type="CDD" id="cd20336">
    <property type="entry name" value="Rcat_RBR"/>
    <property type="match status" value="1"/>
</dbReference>
<name>A0A6A5W200_9PLEO</name>
<dbReference type="OrthoDB" id="1431934at2759"/>
<dbReference type="Gene3D" id="1.20.120.1750">
    <property type="match status" value="1"/>
</dbReference>
<dbReference type="GO" id="GO:0043130">
    <property type="term" value="F:ubiquitin binding"/>
    <property type="evidence" value="ECO:0007669"/>
    <property type="project" value="TreeGrafter"/>
</dbReference>
<keyword evidence="7" id="KW-0862">Zinc</keyword>
<dbReference type="Proteomes" id="UP000799779">
    <property type="component" value="Unassembled WGS sequence"/>
</dbReference>
<feature type="domain" description="RING-type" evidence="8">
    <location>
        <begin position="63"/>
        <end position="288"/>
    </location>
</feature>
<evidence type="ECO:0000256" key="3">
    <source>
        <dbReference type="ARBA" id="ARBA00022723"/>
    </source>
</evidence>
<dbReference type="Pfam" id="PF22191">
    <property type="entry name" value="IBR_1"/>
    <property type="match status" value="1"/>
</dbReference>
<comment type="pathway">
    <text evidence="1">Protein modification; protein ubiquitination.</text>
</comment>
<gene>
    <name evidence="9" type="ORF">P154DRAFT_612278</name>
</gene>
<dbReference type="GO" id="GO:0097039">
    <property type="term" value="P:protein linear polyubiquitination"/>
    <property type="evidence" value="ECO:0007669"/>
    <property type="project" value="TreeGrafter"/>
</dbReference>
<dbReference type="GO" id="GO:0000151">
    <property type="term" value="C:ubiquitin ligase complex"/>
    <property type="evidence" value="ECO:0007669"/>
    <property type="project" value="TreeGrafter"/>
</dbReference>
<organism evidence="9 10">
    <name type="scientific">Amniculicola lignicola CBS 123094</name>
    <dbReference type="NCBI Taxonomy" id="1392246"/>
    <lineage>
        <taxon>Eukaryota</taxon>
        <taxon>Fungi</taxon>
        <taxon>Dikarya</taxon>
        <taxon>Ascomycota</taxon>
        <taxon>Pezizomycotina</taxon>
        <taxon>Dothideomycetes</taxon>
        <taxon>Pleosporomycetidae</taxon>
        <taxon>Pleosporales</taxon>
        <taxon>Amniculicolaceae</taxon>
        <taxon>Amniculicola</taxon>
    </lineage>
</organism>
<dbReference type="Pfam" id="PF01485">
    <property type="entry name" value="IBR"/>
    <property type="match status" value="1"/>
</dbReference>
<keyword evidence="4" id="KW-0677">Repeat</keyword>
<dbReference type="PROSITE" id="PS51128">
    <property type="entry name" value="ZF_DKSA_2"/>
    <property type="match status" value="1"/>
</dbReference>
<proteinExistence type="predicted"/>
<dbReference type="SUPFAM" id="SSF57850">
    <property type="entry name" value="RING/U-box"/>
    <property type="match status" value="3"/>
</dbReference>
<dbReference type="Gene3D" id="3.30.40.10">
    <property type="entry name" value="Zinc/RING finger domain, C3HC4 (zinc finger)"/>
    <property type="match status" value="1"/>
</dbReference>
<dbReference type="GO" id="GO:0008270">
    <property type="term" value="F:zinc ion binding"/>
    <property type="evidence" value="ECO:0007669"/>
    <property type="project" value="UniProtKB-KW"/>
</dbReference>
<dbReference type="CDD" id="cd20335">
    <property type="entry name" value="BRcat_RBR"/>
    <property type="match status" value="1"/>
</dbReference>
<dbReference type="InterPro" id="IPR013083">
    <property type="entry name" value="Znf_RING/FYVE/PHD"/>
</dbReference>
<dbReference type="PANTHER" id="PTHR22770">
    <property type="entry name" value="UBIQUITIN CONJUGATING ENZYME 7 INTERACTING PROTEIN-RELATED"/>
    <property type="match status" value="1"/>
</dbReference>
<evidence type="ECO:0000256" key="5">
    <source>
        <dbReference type="ARBA" id="ARBA00022771"/>
    </source>
</evidence>
<dbReference type="EMBL" id="ML977647">
    <property type="protein sequence ID" value="KAF1995018.1"/>
    <property type="molecule type" value="Genomic_DNA"/>
</dbReference>
<dbReference type="GO" id="GO:0004842">
    <property type="term" value="F:ubiquitin-protein transferase activity"/>
    <property type="evidence" value="ECO:0007669"/>
    <property type="project" value="TreeGrafter"/>
</dbReference>